<dbReference type="Gene3D" id="2.60.120.260">
    <property type="entry name" value="Galactose-binding domain-like"/>
    <property type="match status" value="1"/>
</dbReference>
<feature type="domain" description="F5/8 type C" evidence="2">
    <location>
        <begin position="137"/>
        <end position="256"/>
    </location>
</feature>
<dbReference type="PANTHER" id="PTHR45713">
    <property type="entry name" value="FTP DOMAIN-CONTAINING PROTEIN"/>
    <property type="match status" value="1"/>
</dbReference>
<keyword evidence="1" id="KW-0812">Transmembrane</keyword>
<reference evidence="3 4" key="1">
    <citation type="journal article" date="2024" name="BMC Genomics">
        <title>Genome assembly of redclaw crayfish (Cherax quadricarinatus) provides insights into its immune adaptation and hypoxia tolerance.</title>
        <authorList>
            <person name="Liu Z."/>
            <person name="Zheng J."/>
            <person name="Li H."/>
            <person name="Fang K."/>
            <person name="Wang S."/>
            <person name="He J."/>
            <person name="Zhou D."/>
            <person name="Weng S."/>
            <person name="Chi M."/>
            <person name="Gu Z."/>
            <person name="He J."/>
            <person name="Li F."/>
            <person name="Wang M."/>
        </authorList>
    </citation>
    <scope>NUCLEOTIDE SEQUENCE [LARGE SCALE GENOMIC DNA]</scope>
    <source>
        <strain evidence="3">ZL_2023a</strain>
    </source>
</reference>
<sequence length="266" mass="29127">AGVVVSSVKMVCGSWCVVVRWVMVMTLLLVLYQHLVTAHVSSETFRKFTINSSLAALQRCPALSVLEIPGYAQLPRVFCSHLCSLNSACRFFSLEGGNCLLQTLKLTPGYDAVSVISGLDSYTVPSTEYDLAFLKPIQAGSTWNGYPNPPSVVNGDMCWTKSTQCSCTDYNKQWITVDLLTSVNLTRIVVTSSFDVDQEYYAKTDIHVGNTGSYTTDAIVASKDGTSPSMPLETFTYNVAVKGRYVTLHRTDNTALCLCSLQVFSD</sequence>
<dbReference type="InterPro" id="IPR008979">
    <property type="entry name" value="Galactose-bd-like_sf"/>
</dbReference>
<accession>A0AAW0WDS3</accession>
<name>A0AAW0WDS3_CHEQU</name>
<gene>
    <name evidence="3" type="ORF">OTU49_010541</name>
</gene>
<evidence type="ECO:0000313" key="3">
    <source>
        <dbReference type="EMBL" id="KAK8725888.1"/>
    </source>
</evidence>
<evidence type="ECO:0000313" key="4">
    <source>
        <dbReference type="Proteomes" id="UP001445076"/>
    </source>
</evidence>
<dbReference type="InterPro" id="IPR051941">
    <property type="entry name" value="BG_Antigen-Binding_Lectin"/>
</dbReference>
<feature type="transmembrane region" description="Helical" evidence="1">
    <location>
        <begin position="12"/>
        <end position="32"/>
    </location>
</feature>
<keyword evidence="4" id="KW-1185">Reference proteome</keyword>
<dbReference type="SUPFAM" id="SSF49785">
    <property type="entry name" value="Galactose-binding domain-like"/>
    <property type="match status" value="1"/>
</dbReference>
<dbReference type="Pfam" id="PF00754">
    <property type="entry name" value="F5_F8_type_C"/>
    <property type="match status" value="1"/>
</dbReference>
<dbReference type="AlphaFoldDB" id="A0AAW0WDS3"/>
<keyword evidence="1" id="KW-1133">Transmembrane helix</keyword>
<evidence type="ECO:0000256" key="1">
    <source>
        <dbReference type="SAM" id="Phobius"/>
    </source>
</evidence>
<organism evidence="3 4">
    <name type="scientific">Cherax quadricarinatus</name>
    <name type="common">Australian red claw crayfish</name>
    <dbReference type="NCBI Taxonomy" id="27406"/>
    <lineage>
        <taxon>Eukaryota</taxon>
        <taxon>Metazoa</taxon>
        <taxon>Ecdysozoa</taxon>
        <taxon>Arthropoda</taxon>
        <taxon>Crustacea</taxon>
        <taxon>Multicrustacea</taxon>
        <taxon>Malacostraca</taxon>
        <taxon>Eumalacostraca</taxon>
        <taxon>Eucarida</taxon>
        <taxon>Decapoda</taxon>
        <taxon>Pleocyemata</taxon>
        <taxon>Astacidea</taxon>
        <taxon>Parastacoidea</taxon>
        <taxon>Parastacidae</taxon>
        <taxon>Cherax</taxon>
    </lineage>
</organism>
<comment type="caution">
    <text evidence="3">The sequence shown here is derived from an EMBL/GenBank/DDBJ whole genome shotgun (WGS) entry which is preliminary data.</text>
</comment>
<feature type="non-terminal residue" evidence="3">
    <location>
        <position position="1"/>
    </location>
</feature>
<dbReference type="PANTHER" id="PTHR45713:SF6">
    <property type="entry name" value="F5_8 TYPE C DOMAIN-CONTAINING PROTEIN"/>
    <property type="match status" value="1"/>
</dbReference>
<dbReference type="Proteomes" id="UP001445076">
    <property type="component" value="Unassembled WGS sequence"/>
</dbReference>
<proteinExistence type="predicted"/>
<dbReference type="EMBL" id="JARKIK010000081">
    <property type="protein sequence ID" value="KAK8725888.1"/>
    <property type="molecule type" value="Genomic_DNA"/>
</dbReference>
<keyword evidence="1" id="KW-0472">Membrane</keyword>
<dbReference type="InterPro" id="IPR000421">
    <property type="entry name" value="FA58C"/>
</dbReference>
<dbReference type="SUPFAM" id="SSF57414">
    <property type="entry name" value="Hairpin loop containing domain-like"/>
    <property type="match status" value="1"/>
</dbReference>
<protein>
    <recommendedName>
        <fullName evidence="2">F5/8 type C domain-containing protein</fullName>
    </recommendedName>
</protein>
<evidence type="ECO:0000259" key="2">
    <source>
        <dbReference type="Pfam" id="PF00754"/>
    </source>
</evidence>